<protein>
    <submittedName>
        <fullName evidence="2">Unplaced genomic scaffold GYMLUscaffold_128, whole genome shotgun sequence</fullName>
    </submittedName>
</protein>
<proteinExistence type="predicted"/>
<dbReference type="Proteomes" id="UP000053593">
    <property type="component" value="Unassembled WGS sequence"/>
</dbReference>
<evidence type="ECO:0000313" key="3">
    <source>
        <dbReference type="Proteomes" id="UP000053593"/>
    </source>
</evidence>
<evidence type="ECO:0000313" key="2">
    <source>
        <dbReference type="EMBL" id="KIK51002.1"/>
    </source>
</evidence>
<sequence>MPAPYLSLYSAFFAIFVALSAIMQVFKGCEFRVDGRRVWNGRLLVHMSQMKGVWWSAPSAHVANEGVVWWSAPSAHVVNEGIWWSAPSTLVANEGVVWWSAPSAHVANEGIGNWLPVHMSPFQLEVNDHGLGVDGQRGLVWSAPGAII</sequence>
<dbReference type="AlphaFoldDB" id="A0A0D0C0E0"/>
<dbReference type="EMBL" id="KN834876">
    <property type="protein sequence ID" value="KIK51002.1"/>
    <property type="molecule type" value="Genomic_DNA"/>
</dbReference>
<keyword evidence="3" id="KW-1185">Reference proteome</keyword>
<dbReference type="HOGENOM" id="CLU_1759009_0_0_1"/>
<gene>
    <name evidence="2" type="ORF">GYMLUDRAFT_65057</name>
</gene>
<keyword evidence="1" id="KW-0472">Membrane</keyword>
<keyword evidence="1" id="KW-0812">Transmembrane</keyword>
<name>A0A0D0C0E0_9AGAR</name>
<feature type="transmembrane region" description="Helical" evidence="1">
    <location>
        <begin position="6"/>
        <end position="26"/>
    </location>
</feature>
<reference evidence="2 3" key="1">
    <citation type="submission" date="2014-04" db="EMBL/GenBank/DDBJ databases">
        <title>Evolutionary Origins and Diversification of the Mycorrhizal Mutualists.</title>
        <authorList>
            <consortium name="DOE Joint Genome Institute"/>
            <consortium name="Mycorrhizal Genomics Consortium"/>
            <person name="Kohler A."/>
            <person name="Kuo A."/>
            <person name="Nagy L.G."/>
            <person name="Floudas D."/>
            <person name="Copeland A."/>
            <person name="Barry K.W."/>
            <person name="Cichocki N."/>
            <person name="Veneault-Fourrey C."/>
            <person name="LaButti K."/>
            <person name="Lindquist E.A."/>
            <person name="Lipzen A."/>
            <person name="Lundell T."/>
            <person name="Morin E."/>
            <person name="Murat C."/>
            <person name="Riley R."/>
            <person name="Ohm R."/>
            <person name="Sun H."/>
            <person name="Tunlid A."/>
            <person name="Henrissat B."/>
            <person name="Grigoriev I.V."/>
            <person name="Hibbett D.S."/>
            <person name="Martin F."/>
        </authorList>
    </citation>
    <scope>NUCLEOTIDE SEQUENCE [LARGE SCALE GENOMIC DNA]</scope>
    <source>
        <strain evidence="2 3">FD-317 M1</strain>
    </source>
</reference>
<organism evidence="2 3">
    <name type="scientific">Collybiopsis luxurians FD-317 M1</name>
    <dbReference type="NCBI Taxonomy" id="944289"/>
    <lineage>
        <taxon>Eukaryota</taxon>
        <taxon>Fungi</taxon>
        <taxon>Dikarya</taxon>
        <taxon>Basidiomycota</taxon>
        <taxon>Agaricomycotina</taxon>
        <taxon>Agaricomycetes</taxon>
        <taxon>Agaricomycetidae</taxon>
        <taxon>Agaricales</taxon>
        <taxon>Marasmiineae</taxon>
        <taxon>Omphalotaceae</taxon>
        <taxon>Collybiopsis</taxon>
        <taxon>Collybiopsis luxurians</taxon>
    </lineage>
</organism>
<evidence type="ECO:0000256" key="1">
    <source>
        <dbReference type="SAM" id="Phobius"/>
    </source>
</evidence>
<keyword evidence="1" id="KW-1133">Transmembrane helix</keyword>
<accession>A0A0D0C0E0</accession>